<comment type="caution">
    <text evidence="2">The sequence shown here is derived from an EMBL/GenBank/DDBJ whole genome shotgun (WGS) entry which is preliminary data.</text>
</comment>
<evidence type="ECO:0000256" key="1">
    <source>
        <dbReference type="SAM" id="MobiDB-lite"/>
    </source>
</evidence>
<gene>
    <name evidence="2" type="ORF">Zmor_001273</name>
</gene>
<dbReference type="Proteomes" id="UP001168821">
    <property type="component" value="Unassembled WGS sequence"/>
</dbReference>
<keyword evidence="3" id="KW-1185">Reference proteome</keyword>
<evidence type="ECO:0000313" key="3">
    <source>
        <dbReference type="Proteomes" id="UP001168821"/>
    </source>
</evidence>
<dbReference type="EMBL" id="JALNTZ010000001">
    <property type="protein sequence ID" value="KAJ3665799.1"/>
    <property type="molecule type" value="Genomic_DNA"/>
</dbReference>
<reference evidence="2" key="1">
    <citation type="journal article" date="2023" name="G3 (Bethesda)">
        <title>Whole genome assemblies of Zophobas morio and Tenebrio molitor.</title>
        <authorList>
            <person name="Kaur S."/>
            <person name="Stinson S.A."/>
            <person name="diCenzo G.C."/>
        </authorList>
    </citation>
    <scope>NUCLEOTIDE SEQUENCE</scope>
    <source>
        <strain evidence="2">QUZm001</strain>
    </source>
</reference>
<dbReference type="AlphaFoldDB" id="A0AA38MS81"/>
<evidence type="ECO:0000313" key="2">
    <source>
        <dbReference type="EMBL" id="KAJ3665799.1"/>
    </source>
</evidence>
<proteinExistence type="predicted"/>
<protein>
    <submittedName>
        <fullName evidence="2">Uncharacterized protein</fullName>
    </submittedName>
</protein>
<organism evidence="2 3">
    <name type="scientific">Zophobas morio</name>
    <dbReference type="NCBI Taxonomy" id="2755281"/>
    <lineage>
        <taxon>Eukaryota</taxon>
        <taxon>Metazoa</taxon>
        <taxon>Ecdysozoa</taxon>
        <taxon>Arthropoda</taxon>
        <taxon>Hexapoda</taxon>
        <taxon>Insecta</taxon>
        <taxon>Pterygota</taxon>
        <taxon>Neoptera</taxon>
        <taxon>Endopterygota</taxon>
        <taxon>Coleoptera</taxon>
        <taxon>Polyphaga</taxon>
        <taxon>Cucujiformia</taxon>
        <taxon>Tenebrionidae</taxon>
        <taxon>Zophobas</taxon>
    </lineage>
</organism>
<name>A0AA38MS81_9CUCU</name>
<accession>A0AA38MS81</accession>
<feature type="region of interest" description="Disordered" evidence="1">
    <location>
        <begin position="33"/>
        <end position="62"/>
    </location>
</feature>
<feature type="compositionally biased region" description="Basic and acidic residues" evidence="1">
    <location>
        <begin position="33"/>
        <end position="60"/>
    </location>
</feature>
<sequence length="114" mass="12846">MCTQGRVGIYALRLNWHMFAPAEVTNHEILKDPDFEGQREEQTEEHFEEQADKRLGKQTEEQTDISCSSLLNLDLESITNKTGSAKSIIMSSSTSSKTKYSPIRDISLIPKATI</sequence>